<dbReference type="InterPro" id="IPR000594">
    <property type="entry name" value="ThiF_NAD_FAD-bd"/>
</dbReference>
<dbReference type="Pfam" id="PF00899">
    <property type="entry name" value="ThiF"/>
    <property type="match status" value="1"/>
</dbReference>
<dbReference type="EMBL" id="LNJE01000010">
    <property type="protein sequence ID" value="KYC57724.1"/>
    <property type="molecule type" value="Genomic_DNA"/>
</dbReference>
<evidence type="ECO:0000259" key="2">
    <source>
        <dbReference type="Pfam" id="PF00899"/>
    </source>
</evidence>
<evidence type="ECO:0000313" key="3">
    <source>
        <dbReference type="EMBL" id="KYC57724.1"/>
    </source>
</evidence>
<reference evidence="3" key="1">
    <citation type="journal article" date="2016" name="ISME J.">
        <title>Chasing the elusive Euryarchaeota class WSA2: genomes reveal a uniquely fastidious methyl-reducing methanogen.</title>
        <authorList>
            <person name="Nobu M.K."/>
            <person name="Narihiro T."/>
            <person name="Kuroda K."/>
            <person name="Mei R."/>
            <person name="Liu W.T."/>
        </authorList>
    </citation>
    <scope>NUCLEOTIDE SEQUENCE [LARGE SCALE GENOMIC DNA]</scope>
    <source>
        <strain evidence="3">ADurb1213_Bin02801</strain>
    </source>
</reference>
<feature type="coiled-coil region" evidence="1">
    <location>
        <begin position="172"/>
        <end position="203"/>
    </location>
</feature>
<dbReference type="SUPFAM" id="SSF69572">
    <property type="entry name" value="Activating enzymes of the ubiquitin-like proteins"/>
    <property type="match status" value="1"/>
</dbReference>
<keyword evidence="1" id="KW-0175">Coiled coil</keyword>
<dbReference type="Gene3D" id="3.40.50.720">
    <property type="entry name" value="NAD(P)-binding Rossmann-like Domain"/>
    <property type="match status" value="1"/>
</dbReference>
<protein>
    <submittedName>
        <fullName evidence="3">Thiamine biosynthesis protein ThiF</fullName>
    </submittedName>
</protein>
<feature type="domain" description="THIF-type NAD/FAD binding fold" evidence="2">
    <location>
        <begin position="19"/>
        <end position="138"/>
    </location>
</feature>
<dbReference type="AlphaFoldDB" id="A0A150JLH0"/>
<accession>A0A150JLH0</accession>
<organism evidence="3">
    <name type="scientific">Candidatus Methanofastidiosum methylothiophilum</name>
    <dbReference type="NCBI Taxonomy" id="1705564"/>
    <lineage>
        <taxon>Archaea</taxon>
        <taxon>Methanobacteriati</taxon>
        <taxon>Methanobacteriota</taxon>
        <taxon>Stenosarchaea group</taxon>
        <taxon>Candidatus Methanofastidiosia</taxon>
        <taxon>Candidatus Methanofastidiosales</taxon>
        <taxon>Candidatus Methanofastidiosaceae</taxon>
        <taxon>Candidatus Methanofastidiosum</taxon>
    </lineage>
</organism>
<evidence type="ECO:0000256" key="1">
    <source>
        <dbReference type="SAM" id="Coils"/>
    </source>
</evidence>
<gene>
    <name evidence="3" type="ORF">APG09_00969</name>
</gene>
<sequence>MINTDSINLITDLYTDIPVHIIGCGAVGSYFFQTLFRAGYPLNLITLWDFDYVEEANISSQTFVQADVGNLKTESLVDLVHRTLLSNDELLIYLQGGVRTFTQLPTIKGKYTNENLTGIIIIAVDSLESRIKILEKCRSSYEVVHIYTIGFPNILNLSDLIISFNSIQGENKSEINSLIEIYKQKLETEKEDRTEIMKQLALKKACRMPNIGALSQCATAHLFFTFIENLELIAFNLPTKQFNKFINPFL</sequence>
<proteinExistence type="predicted"/>
<dbReference type="GO" id="GO:0008641">
    <property type="term" value="F:ubiquitin-like modifier activating enzyme activity"/>
    <property type="evidence" value="ECO:0007669"/>
    <property type="project" value="InterPro"/>
</dbReference>
<name>A0A150JLH0_9EURY</name>
<dbReference type="InterPro" id="IPR035985">
    <property type="entry name" value="Ubiquitin-activating_enz"/>
</dbReference>
<comment type="caution">
    <text evidence="3">The sequence shown here is derived from an EMBL/GenBank/DDBJ whole genome shotgun (WGS) entry which is preliminary data.</text>
</comment>